<evidence type="ECO:0000313" key="3">
    <source>
        <dbReference type="Proteomes" id="UP000053328"/>
    </source>
</evidence>
<feature type="compositionally biased region" description="Low complexity" evidence="1">
    <location>
        <begin position="52"/>
        <end position="64"/>
    </location>
</feature>
<gene>
    <name evidence="2" type="ORF">PV08_04301</name>
</gene>
<dbReference type="AlphaFoldDB" id="A0A0D2BES7"/>
<keyword evidence="3" id="KW-1185">Reference proteome</keyword>
<evidence type="ECO:0000313" key="2">
    <source>
        <dbReference type="EMBL" id="KIW17110.1"/>
    </source>
</evidence>
<dbReference type="EMBL" id="KN847494">
    <property type="protein sequence ID" value="KIW17110.1"/>
    <property type="molecule type" value="Genomic_DNA"/>
</dbReference>
<feature type="compositionally biased region" description="Polar residues" evidence="1">
    <location>
        <begin position="27"/>
        <end position="48"/>
    </location>
</feature>
<dbReference type="GeneID" id="27331384"/>
<dbReference type="SUPFAM" id="SSF69047">
    <property type="entry name" value="Hypothetical protein YjbJ"/>
    <property type="match status" value="1"/>
</dbReference>
<dbReference type="Proteomes" id="UP000053328">
    <property type="component" value="Unassembled WGS sequence"/>
</dbReference>
<evidence type="ECO:0000256" key="1">
    <source>
        <dbReference type="SAM" id="MobiDB-lite"/>
    </source>
</evidence>
<dbReference type="HOGENOM" id="CLU_799338_0_0_1"/>
<organism evidence="2 3">
    <name type="scientific">Exophiala spinifera</name>
    <dbReference type="NCBI Taxonomy" id="91928"/>
    <lineage>
        <taxon>Eukaryota</taxon>
        <taxon>Fungi</taxon>
        <taxon>Dikarya</taxon>
        <taxon>Ascomycota</taxon>
        <taxon>Pezizomycotina</taxon>
        <taxon>Eurotiomycetes</taxon>
        <taxon>Chaetothyriomycetidae</taxon>
        <taxon>Chaetothyriales</taxon>
        <taxon>Herpotrichiellaceae</taxon>
        <taxon>Exophiala</taxon>
    </lineage>
</organism>
<dbReference type="VEuPathDB" id="FungiDB:PV08_04301"/>
<dbReference type="Gene3D" id="1.10.1470.10">
    <property type="entry name" value="YjbJ"/>
    <property type="match status" value="1"/>
</dbReference>
<feature type="region of interest" description="Disordered" evidence="1">
    <location>
        <begin position="22"/>
        <end position="64"/>
    </location>
</feature>
<protein>
    <submittedName>
        <fullName evidence="2">Uncharacterized protein</fullName>
    </submittedName>
</protein>
<reference evidence="2 3" key="1">
    <citation type="submission" date="2015-01" db="EMBL/GenBank/DDBJ databases">
        <title>The Genome Sequence of Exophiala spinifera CBS89968.</title>
        <authorList>
            <consortium name="The Broad Institute Genomics Platform"/>
            <person name="Cuomo C."/>
            <person name="de Hoog S."/>
            <person name="Gorbushina A."/>
            <person name="Stielow B."/>
            <person name="Teixiera M."/>
            <person name="Abouelleil A."/>
            <person name="Chapman S.B."/>
            <person name="Priest M."/>
            <person name="Young S.K."/>
            <person name="Wortman J."/>
            <person name="Nusbaum C."/>
            <person name="Birren B."/>
        </authorList>
    </citation>
    <scope>NUCLEOTIDE SEQUENCE [LARGE SCALE GENOMIC DNA]</scope>
    <source>
        <strain evidence="2 3">CBS 89968</strain>
    </source>
</reference>
<name>A0A0D2BES7_9EURO</name>
<dbReference type="OrthoDB" id="4156346at2759"/>
<dbReference type="InterPro" id="IPR036629">
    <property type="entry name" value="YjbJ_sf"/>
</dbReference>
<sequence>MDEMAKPFETLSQVSDRHLSAMDTRRILSSSTDDQLQAASTSPSQTADTRSDGSFTSSASTSGTSTLYSSFTDVQLTKSESTTSDANNDGPLKLNEVLDHRLSMILESEPIANSTSYDKSKQVANEFSAAYKSRFNFNCAFRFTGSVDEPEAPPKTKGAFLKALIAEMGLAANVQAGLQAYQHALNSRKHHVFEPDFLIDQNTATIITIDQLDQIVAHLKEAKEGVDKIELDDAGIPDELFEAFCHAQLWVARTRAILVQLHVFYKINFVLPDLLPPPPPTHLYPPTPTTMADEATKAKLRAAFDKLTPEDFASVAGNKDALADKVAEKYSISKEEALKQVNEAFAK</sequence>
<proteinExistence type="predicted"/>
<accession>A0A0D2BES7</accession>
<dbReference type="RefSeq" id="XP_016237326.1">
    <property type="nucleotide sequence ID" value="XM_016378649.1"/>
</dbReference>